<dbReference type="AlphaFoldDB" id="A0A1B6D578"/>
<feature type="transmembrane region" description="Helical" evidence="5">
    <location>
        <begin position="197"/>
        <end position="215"/>
    </location>
</feature>
<keyword evidence="2 5" id="KW-0812">Transmembrane</keyword>
<evidence type="ECO:0000256" key="4">
    <source>
        <dbReference type="ARBA" id="ARBA00023136"/>
    </source>
</evidence>
<feature type="transmembrane region" description="Helical" evidence="5">
    <location>
        <begin position="166"/>
        <end position="191"/>
    </location>
</feature>
<evidence type="ECO:0000313" key="8">
    <source>
        <dbReference type="EMBL" id="JAS28791.1"/>
    </source>
</evidence>
<dbReference type="Pfam" id="PF00083">
    <property type="entry name" value="Sugar_tr"/>
    <property type="match status" value="1"/>
</dbReference>
<evidence type="ECO:0000259" key="6">
    <source>
        <dbReference type="PROSITE" id="PS50850"/>
    </source>
</evidence>
<dbReference type="EMBL" id="GEDC01016480">
    <property type="protein sequence ID" value="JAS20818.1"/>
    <property type="molecule type" value="Transcribed_RNA"/>
</dbReference>
<gene>
    <name evidence="7" type="ORF">g.21290</name>
    <name evidence="8" type="ORF">g.21291</name>
</gene>
<feature type="transmembrane region" description="Helical" evidence="5">
    <location>
        <begin position="438"/>
        <end position="461"/>
    </location>
</feature>
<comment type="subcellular location">
    <subcellularLocation>
        <location evidence="1">Membrane</location>
        <topology evidence="1">Multi-pass membrane protein</topology>
    </subcellularLocation>
</comment>
<evidence type="ECO:0000256" key="3">
    <source>
        <dbReference type="ARBA" id="ARBA00022989"/>
    </source>
</evidence>
<name>A0A1B6D578_9HEMI</name>
<feature type="transmembrane region" description="Helical" evidence="5">
    <location>
        <begin position="352"/>
        <end position="373"/>
    </location>
</feature>
<feature type="transmembrane region" description="Helical" evidence="5">
    <location>
        <begin position="250"/>
        <end position="269"/>
    </location>
</feature>
<organism evidence="7">
    <name type="scientific">Clastoptera arizonana</name>
    <name type="common">Arizona spittle bug</name>
    <dbReference type="NCBI Taxonomy" id="38151"/>
    <lineage>
        <taxon>Eukaryota</taxon>
        <taxon>Metazoa</taxon>
        <taxon>Ecdysozoa</taxon>
        <taxon>Arthropoda</taxon>
        <taxon>Hexapoda</taxon>
        <taxon>Insecta</taxon>
        <taxon>Pterygota</taxon>
        <taxon>Neoptera</taxon>
        <taxon>Paraneoptera</taxon>
        <taxon>Hemiptera</taxon>
        <taxon>Auchenorrhyncha</taxon>
        <taxon>Cercopoidea</taxon>
        <taxon>Clastopteridae</taxon>
        <taxon>Clastoptera</taxon>
    </lineage>
</organism>
<protein>
    <recommendedName>
        <fullName evidence="6">Major facilitator superfamily (MFS) profile domain-containing protein</fullName>
    </recommendedName>
</protein>
<evidence type="ECO:0000256" key="1">
    <source>
        <dbReference type="ARBA" id="ARBA00004141"/>
    </source>
</evidence>
<dbReference type="GO" id="GO:0022857">
    <property type="term" value="F:transmembrane transporter activity"/>
    <property type="evidence" value="ECO:0007669"/>
    <property type="project" value="InterPro"/>
</dbReference>
<dbReference type="PROSITE" id="PS50850">
    <property type="entry name" value="MFS"/>
    <property type="match status" value="1"/>
</dbReference>
<feature type="transmembrane region" description="Helical" evidence="5">
    <location>
        <begin position="385"/>
        <end position="406"/>
    </location>
</feature>
<dbReference type="InterPro" id="IPR005828">
    <property type="entry name" value="MFS_sugar_transport-like"/>
</dbReference>
<feature type="transmembrane region" description="Helical" evidence="5">
    <location>
        <begin position="222"/>
        <end position="244"/>
    </location>
</feature>
<dbReference type="EMBL" id="GEDC01008507">
    <property type="protein sequence ID" value="JAS28791.1"/>
    <property type="molecule type" value="Transcribed_RNA"/>
</dbReference>
<sequence>MDLDVILQDLGQFGKYQILSYALLFFPVIFSSFPVLSYVFTTSHLNYRCYVPECENKTEPLTFEPTWLPIAVPYTNNQKSSCERFKPVAENNSTCLAPNFMRNVTEKCEDYVFEDSSNSIVTDFDMICEDNDWKRTSIGSINNVAQFIGLPFAGFISDRFGRRTMLVTVTVLSAIMGVLRSFSVSYVMFAVFEFCDALVGGNIYSACFILGLEIVGPKKRMFGSIVLSCFFCIGEALLGATMWYFKDWRILLRVIYTPGLFIIIYAWIVPESIRWLVTKGFNKKAVEIVRKIAKVNNRNLPEQVANDLESMPPKGEVTLNKESDTKCKTEATYKPGAQKNSAFSKVFKSKPLLLRLINCSFCWMANTLVYYGLSLNSISVGGNRYYNFILVSLVEIPAYVITMIFTEHFGRRISLCGSLVVSGAACIAFYFVETDMLTARLVLYMTGKLAITMSFTVIYIYTAEMFPTELRHSLLATCSMFGRIGSMIAPQTPLLATYVEPLTVFGMVSLLGAGLSLTFPETLNTKLPDTIEEAEDVGVRK</sequence>
<dbReference type="InterPro" id="IPR005829">
    <property type="entry name" value="Sugar_transporter_CS"/>
</dbReference>
<keyword evidence="3 5" id="KW-1133">Transmembrane helix</keyword>
<dbReference type="GO" id="GO:0016020">
    <property type="term" value="C:membrane"/>
    <property type="evidence" value="ECO:0007669"/>
    <property type="project" value="UniProtKB-SubCell"/>
</dbReference>
<evidence type="ECO:0000256" key="5">
    <source>
        <dbReference type="SAM" id="Phobius"/>
    </source>
</evidence>
<feature type="domain" description="Major facilitator superfamily (MFS) profile" evidence="6">
    <location>
        <begin position="95"/>
        <end position="524"/>
    </location>
</feature>
<proteinExistence type="predicted"/>
<feature type="transmembrane region" description="Helical" evidence="5">
    <location>
        <begin position="413"/>
        <end position="432"/>
    </location>
</feature>
<dbReference type="InterPro" id="IPR036259">
    <property type="entry name" value="MFS_trans_sf"/>
</dbReference>
<dbReference type="SUPFAM" id="SSF103473">
    <property type="entry name" value="MFS general substrate transporter"/>
    <property type="match status" value="1"/>
</dbReference>
<dbReference type="PROSITE" id="PS00216">
    <property type="entry name" value="SUGAR_TRANSPORT_1"/>
    <property type="match status" value="1"/>
</dbReference>
<dbReference type="PANTHER" id="PTHR24064">
    <property type="entry name" value="SOLUTE CARRIER FAMILY 22 MEMBER"/>
    <property type="match status" value="1"/>
</dbReference>
<feature type="transmembrane region" description="Helical" evidence="5">
    <location>
        <begin position="18"/>
        <end position="40"/>
    </location>
</feature>
<evidence type="ECO:0000256" key="2">
    <source>
        <dbReference type="ARBA" id="ARBA00022692"/>
    </source>
</evidence>
<accession>A0A1B6D578</accession>
<dbReference type="CDD" id="cd17317">
    <property type="entry name" value="MFS_SLC22"/>
    <property type="match status" value="1"/>
</dbReference>
<dbReference type="InterPro" id="IPR020846">
    <property type="entry name" value="MFS_dom"/>
</dbReference>
<evidence type="ECO:0000313" key="7">
    <source>
        <dbReference type="EMBL" id="JAS20818.1"/>
    </source>
</evidence>
<keyword evidence="4 5" id="KW-0472">Membrane</keyword>
<dbReference type="Gene3D" id="1.20.1250.20">
    <property type="entry name" value="MFS general substrate transporter like domains"/>
    <property type="match status" value="1"/>
</dbReference>
<reference evidence="7" key="1">
    <citation type="submission" date="2015-12" db="EMBL/GenBank/DDBJ databases">
        <title>De novo transcriptome assembly of four potential Pierce s Disease insect vectors from Arizona vineyards.</title>
        <authorList>
            <person name="Tassone E.E."/>
        </authorList>
    </citation>
    <scope>NUCLEOTIDE SEQUENCE</scope>
</reference>